<organism evidence="3 4">
    <name type="scientific">Aquimarina addita</name>
    <dbReference type="NCBI Taxonomy" id="870485"/>
    <lineage>
        <taxon>Bacteria</taxon>
        <taxon>Pseudomonadati</taxon>
        <taxon>Bacteroidota</taxon>
        <taxon>Flavobacteriia</taxon>
        <taxon>Flavobacteriales</taxon>
        <taxon>Flavobacteriaceae</taxon>
        <taxon>Aquimarina</taxon>
    </lineage>
</organism>
<gene>
    <name evidence="3" type="ORF">GCM10022393_42860</name>
</gene>
<keyword evidence="3" id="KW-0547">Nucleotide-binding</keyword>
<dbReference type="EMBL" id="BAABCW010000036">
    <property type="protein sequence ID" value="GAA3523445.1"/>
    <property type="molecule type" value="Genomic_DNA"/>
</dbReference>
<keyword evidence="4" id="KW-1185">Reference proteome</keyword>
<dbReference type="Pfam" id="PF00271">
    <property type="entry name" value="Helicase_C"/>
    <property type="match status" value="1"/>
</dbReference>
<dbReference type="PROSITE" id="PS51194">
    <property type="entry name" value="HELICASE_CTER"/>
    <property type="match status" value="1"/>
</dbReference>
<reference evidence="4" key="1">
    <citation type="journal article" date="2019" name="Int. J. Syst. Evol. Microbiol.">
        <title>The Global Catalogue of Microorganisms (GCM) 10K type strain sequencing project: providing services to taxonomists for standard genome sequencing and annotation.</title>
        <authorList>
            <consortium name="The Broad Institute Genomics Platform"/>
            <consortium name="The Broad Institute Genome Sequencing Center for Infectious Disease"/>
            <person name="Wu L."/>
            <person name="Ma J."/>
        </authorList>
    </citation>
    <scope>NUCLEOTIDE SEQUENCE [LARGE SCALE GENOMIC DNA]</scope>
    <source>
        <strain evidence="4">JCM 17106</strain>
    </source>
</reference>
<dbReference type="SUPFAM" id="SSF52540">
    <property type="entry name" value="P-loop containing nucleoside triphosphate hydrolases"/>
    <property type="match status" value="1"/>
</dbReference>
<comment type="caution">
    <text evidence="3">The sequence shown here is derived from an EMBL/GenBank/DDBJ whole genome shotgun (WGS) entry which is preliminary data.</text>
</comment>
<dbReference type="InterPro" id="IPR050742">
    <property type="entry name" value="Helicase_Restrict-Modif_Enz"/>
</dbReference>
<dbReference type="RefSeq" id="WP_344930972.1">
    <property type="nucleotide sequence ID" value="NZ_BAABCW010000036.1"/>
</dbReference>
<dbReference type="Proteomes" id="UP001500459">
    <property type="component" value="Unassembled WGS sequence"/>
</dbReference>
<protein>
    <submittedName>
        <fullName evidence="3">DEAD/DEAH box helicase family protein</fullName>
    </submittedName>
</protein>
<feature type="domain" description="Helicase C-terminal" evidence="2">
    <location>
        <begin position="233"/>
        <end position="397"/>
    </location>
</feature>
<dbReference type="InterPro" id="IPR014001">
    <property type="entry name" value="Helicase_ATP-bd"/>
</dbReference>
<dbReference type="PANTHER" id="PTHR47396:SF1">
    <property type="entry name" value="ATP-DEPENDENT HELICASE IRC3-RELATED"/>
    <property type="match status" value="1"/>
</dbReference>
<dbReference type="Pfam" id="PF04851">
    <property type="entry name" value="ResIII"/>
    <property type="match status" value="1"/>
</dbReference>
<evidence type="ECO:0000259" key="1">
    <source>
        <dbReference type="PROSITE" id="PS51192"/>
    </source>
</evidence>
<name>A0ABP6UY91_9FLAO</name>
<evidence type="ECO:0000313" key="4">
    <source>
        <dbReference type="Proteomes" id="UP001500459"/>
    </source>
</evidence>
<sequence length="504" mass="58579">MRVKSMTIEKKEQKTLYDYQQRDIDKIFGRLQEFPENYNLLYQLPTGGGKTVIFSEIVRRFIETTKKKVVVLTHRIELCGQTSGMLTEFDVKNKVINSNVKNLDDQSEYMCFVAMVETLNNRLNEDQLTIENVGMVIIDEAHYNSFRKLFRFFNNCFILGVTATPLSSNMKLPMKDHYQELIVGDTISSLIKKGFLAKPVTYTYNVGLGSLKIGMNGDYTVKSSEDLYTNALMQDKLLKAYEERSKGKKTLIFNNGINTSLQVYESFHKAGLPIRHLDNTNSKQERVEILKWFKITKGAILTSVSILTTGFDEPTVESIILNRATKSLTLYFQMIGRGSRILPSKSEFSIIDMGNNTARFGLWSDDMDWQAIFKSPDFYYDNLLGDEEIERSFKYVMPVEIRKEFAKSKQIDFDIEEEYAKTKRNGLRSKSVLEKSIEQHALMCAENSEDVFDARMLSKLLDDDIEFRVRRYSYCISKSTKNYRDWLQEDYNRKLRSRINKVFL</sequence>
<feature type="domain" description="Helicase ATP-binding" evidence="1">
    <location>
        <begin position="31"/>
        <end position="183"/>
    </location>
</feature>
<dbReference type="InterPro" id="IPR027417">
    <property type="entry name" value="P-loop_NTPase"/>
</dbReference>
<accession>A0ABP6UY91</accession>
<dbReference type="PANTHER" id="PTHR47396">
    <property type="entry name" value="TYPE I RESTRICTION ENZYME ECOKI R PROTEIN"/>
    <property type="match status" value="1"/>
</dbReference>
<dbReference type="InterPro" id="IPR006935">
    <property type="entry name" value="Helicase/UvrB_N"/>
</dbReference>
<dbReference type="SMART" id="SM00487">
    <property type="entry name" value="DEXDc"/>
    <property type="match status" value="1"/>
</dbReference>
<dbReference type="GO" id="GO:0004386">
    <property type="term" value="F:helicase activity"/>
    <property type="evidence" value="ECO:0007669"/>
    <property type="project" value="UniProtKB-KW"/>
</dbReference>
<evidence type="ECO:0000313" key="3">
    <source>
        <dbReference type="EMBL" id="GAA3523445.1"/>
    </source>
</evidence>
<dbReference type="SMART" id="SM00490">
    <property type="entry name" value="HELICc"/>
    <property type="match status" value="1"/>
</dbReference>
<keyword evidence="3" id="KW-0347">Helicase</keyword>
<keyword evidence="3" id="KW-0067">ATP-binding</keyword>
<proteinExistence type="predicted"/>
<keyword evidence="3" id="KW-0378">Hydrolase</keyword>
<dbReference type="Gene3D" id="3.40.50.300">
    <property type="entry name" value="P-loop containing nucleotide triphosphate hydrolases"/>
    <property type="match status" value="2"/>
</dbReference>
<dbReference type="InterPro" id="IPR001650">
    <property type="entry name" value="Helicase_C-like"/>
</dbReference>
<dbReference type="PROSITE" id="PS51192">
    <property type="entry name" value="HELICASE_ATP_BIND_1"/>
    <property type="match status" value="1"/>
</dbReference>
<evidence type="ECO:0000259" key="2">
    <source>
        <dbReference type="PROSITE" id="PS51194"/>
    </source>
</evidence>